<accession>A0A8R1UI03</accession>
<sequence>IFIPIDDANLENTRAALKKLAKNVFVEYLYFYVSYILSVLYGVRVFGYSRSNSLKKLLVSLNFPNTDAIVVNRTSSLSLSSNQFNEKWLNPYVNEASFNSWIEDRKSVELFGRLVCFSGAQLFKLFNSGRSEMVQLLLNNVRQESTRELLDLLGITYIRRERAFISTMKDSCMFVLKEDDEVDEEFYGPIFLGDPMTEPGYFDEPPLCVLFIVYNSMRLSVRRWAASTDTDHKGYCNELAIEKFDENGKAVDGMIEPNGAYNVSIADLWRDTEKYEKLPPRYFRIEE</sequence>
<name>A0A2A6CIN1_PRIPA</name>
<reference evidence="1" key="2">
    <citation type="submission" date="2022-06" db="UniProtKB">
        <authorList>
            <consortium name="EnsemblMetazoa"/>
        </authorList>
    </citation>
    <scope>IDENTIFICATION</scope>
    <source>
        <strain evidence="1">PS312</strain>
    </source>
</reference>
<gene>
    <name evidence="1" type="primary">WBGene00114759</name>
</gene>
<dbReference type="EnsemblMetazoa" id="PPA25205.1">
    <property type="protein sequence ID" value="PPA25205.1"/>
    <property type="gene ID" value="WBGene00114759"/>
</dbReference>
<organism evidence="1 2">
    <name type="scientific">Pristionchus pacificus</name>
    <name type="common">Parasitic nematode worm</name>
    <dbReference type="NCBI Taxonomy" id="54126"/>
    <lineage>
        <taxon>Eukaryota</taxon>
        <taxon>Metazoa</taxon>
        <taxon>Ecdysozoa</taxon>
        <taxon>Nematoda</taxon>
        <taxon>Chromadorea</taxon>
        <taxon>Rhabditida</taxon>
        <taxon>Rhabditina</taxon>
        <taxon>Diplogasteromorpha</taxon>
        <taxon>Diplogasteroidea</taxon>
        <taxon>Neodiplogasteridae</taxon>
        <taxon>Pristionchus</taxon>
    </lineage>
</organism>
<protein>
    <submittedName>
        <fullName evidence="1">Uncharacterized protein</fullName>
    </submittedName>
</protein>
<evidence type="ECO:0000313" key="2">
    <source>
        <dbReference type="Proteomes" id="UP000005239"/>
    </source>
</evidence>
<accession>A0A2A6CIN1</accession>
<reference evidence="2" key="1">
    <citation type="journal article" date="2008" name="Nat. Genet.">
        <title>The Pristionchus pacificus genome provides a unique perspective on nematode lifestyle and parasitism.</title>
        <authorList>
            <person name="Dieterich C."/>
            <person name="Clifton S.W."/>
            <person name="Schuster L.N."/>
            <person name="Chinwalla A."/>
            <person name="Delehaunty K."/>
            <person name="Dinkelacker I."/>
            <person name="Fulton L."/>
            <person name="Fulton R."/>
            <person name="Godfrey J."/>
            <person name="Minx P."/>
            <person name="Mitreva M."/>
            <person name="Roeseler W."/>
            <person name="Tian H."/>
            <person name="Witte H."/>
            <person name="Yang S.P."/>
            <person name="Wilson R.K."/>
            <person name="Sommer R.J."/>
        </authorList>
    </citation>
    <scope>NUCLEOTIDE SEQUENCE [LARGE SCALE GENOMIC DNA]</scope>
    <source>
        <strain evidence="2">PS312</strain>
    </source>
</reference>
<proteinExistence type="predicted"/>
<dbReference type="Proteomes" id="UP000005239">
    <property type="component" value="Unassembled WGS sequence"/>
</dbReference>
<dbReference type="AlphaFoldDB" id="A0A2A6CIN1"/>
<evidence type="ECO:0000313" key="1">
    <source>
        <dbReference type="EnsemblMetazoa" id="PPA25205.1"/>
    </source>
</evidence>
<keyword evidence="2" id="KW-1185">Reference proteome</keyword>